<dbReference type="Pfam" id="PF22600">
    <property type="entry name" value="MTPAP-like_central"/>
    <property type="match status" value="1"/>
</dbReference>
<gene>
    <name evidence="13" type="ORF">R9X50_00487400</name>
</gene>
<dbReference type="PANTHER" id="PTHR12271:SF40">
    <property type="entry name" value="POLY(A) RNA POLYMERASE GLD2"/>
    <property type="match status" value="1"/>
</dbReference>
<comment type="subcellular location">
    <subcellularLocation>
        <location evidence="3">Cytoplasm</location>
    </subcellularLocation>
</comment>
<evidence type="ECO:0000256" key="10">
    <source>
        <dbReference type="SAM" id="MobiDB-lite"/>
    </source>
</evidence>
<evidence type="ECO:0000259" key="12">
    <source>
        <dbReference type="Pfam" id="PF22600"/>
    </source>
</evidence>
<comment type="cofactor">
    <cofactor evidence="2">
        <name>Mg(2+)</name>
        <dbReference type="ChEBI" id="CHEBI:18420"/>
    </cofactor>
</comment>
<evidence type="ECO:0000256" key="5">
    <source>
        <dbReference type="ARBA" id="ARBA00012388"/>
    </source>
</evidence>
<evidence type="ECO:0000256" key="3">
    <source>
        <dbReference type="ARBA" id="ARBA00004496"/>
    </source>
</evidence>
<feature type="compositionally biased region" description="Low complexity" evidence="10">
    <location>
        <begin position="91"/>
        <end position="103"/>
    </location>
</feature>
<comment type="cofactor">
    <cofactor evidence="1">
        <name>Mn(2+)</name>
        <dbReference type="ChEBI" id="CHEBI:29035"/>
    </cofactor>
</comment>
<dbReference type="Pfam" id="PF03828">
    <property type="entry name" value="PAP_assoc"/>
    <property type="match status" value="1"/>
</dbReference>
<sequence>MDGLNASGPNGFEEQFRRMILGNGPQTAPDQSDAQNRPTVRLPPPHGQGHPPPHLRQGSYGVHPQQHSQQSNLAYHNAPPPPQYFNPRHGQQQFSQSQQFYQQRMHNGPTPPNVYHNAGRGRDDFSHIRPMQYEHQLSLDPTAFRRGHQSGQGNRQLFDTRSHGPPQTPHVDQRVRQFQYLDQLSSQEVPLVEMSQAEREQKEAFRAALQQVIFDVCDESPEHLPRVSLECFGSFQSGFASANSDMDLVIVLQDEQRTPACFSLLEDDLPRALEKKLLQMGFGARLLTRTRVPIIKICEKPSENLLAMLREDREKWDALPEEKKYPHLYPEEEVAEREVKGLDVTTDTITQETLADGRPSEMNKPASGQSTRGADATADGEPTIEMTEKITDQPQKPRREKAWTRERKSGPLDFPKDGIGIQCDINFFNPLGLHNTQMLRCYSLSDPRVRPMVLFVKAWAKRRKINSSYSGTLSSYGYVLMVLHYLVNIAQPPVLSNLQMPWRPNPTCTPQGTNRAEVDGWTVDFWRNEREIVQAVHNGQMSPNRDSLGALLTGFFYYYSSMGGQPQFHWMKDVVSLRVEGGLQSKEEKGWTKAVTEEGEGKKVQHRYLFCIEDPFELSHNVARTVTHNGIVAIRDEFRRAKRILHAIALGNPSQDGELFAALVEEDESVQSEQSRPQHVTTTSPNNVHQPQLPQVNHQRPQRVNNSNRGGMRRQNHPARSLDVMDNDAFPSLGGPKPQPKPKRPTKHTVAPLEDSHGFKEISGLRAQQHLEDVRRRKAEEEAEVTAMGAAESVLNGLE</sequence>
<feature type="compositionally biased region" description="Polar residues" evidence="10">
    <location>
        <begin position="149"/>
        <end position="159"/>
    </location>
</feature>
<proteinExistence type="inferred from homology"/>
<dbReference type="InterPro" id="IPR043519">
    <property type="entry name" value="NT_sf"/>
</dbReference>
<keyword evidence="14" id="KW-1185">Reference proteome</keyword>
<feature type="compositionally biased region" description="Polar residues" evidence="10">
    <location>
        <begin position="65"/>
        <end position="74"/>
    </location>
</feature>
<dbReference type="EMBL" id="CP138586">
    <property type="protein sequence ID" value="WPH02020.1"/>
    <property type="molecule type" value="Genomic_DNA"/>
</dbReference>
<dbReference type="Gene3D" id="3.30.460.10">
    <property type="entry name" value="Beta Polymerase, domain 2"/>
    <property type="match status" value="1"/>
</dbReference>
<dbReference type="GO" id="GO:0010605">
    <property type="term" value="P:negative regulation of macromolecule metabolic process"/>
    <property type="evidence" value="ECO:0007669"/>
    <property type="project" value="UniProtKB-ARBA"/>
</dbReference>
<dbReference type="SUPFAM" id="SSF81631">
    <property type="entry name" value="PAP/OAS1 substrate-binding domain"/>
    <property type="match status" value="1"/>
</dbReference>
<evidence type="ECO:0000313" key="14">
    <source>
        <dbReference type="Proteomes" id="UP001303373"/>
    </source>
</evidence>
<feature type="region of interest" description="Disordered" evidence="10">
    <location>
        <begin position="666"/>
        <end position="760"/>
    </location>
</feature>
<feature type="region of interest" description="Disordered" evidence="10">
    <location>
        <begin position="351"/>
        <end position="383"/>
    </location>
</feature>
<dbReference type="GO" id="GO:0046872">
    <property type="term" value="F:metal ion binding"/>
    <property type="evidence" value="ECO:0007669"/>
    <property type="project" value="UniProtKB-KW"/>
</dbReference>
<dbReference type="GO" id="GO:0005737">
    <property type="term" value="C:cytoplasm"/>
    <property type="evidence" value="ECO:0007669"/>
    <property type="project" value="UniProtKB-SubCell"/>
</dbReference>
<evidence type="ECO:0000256" key="4">
    <source>
        <dbReference type="ARBA" id="ARBA00008593"/>
    </source>
</evidence>
<comment type="similarity">
    <text evidence="4">Belongs to the DNA polymerase type-B-like family.</text>
</comment>
<dbReference type="Gene3D" id="1.10.1410.10">
    <property type="match status" value="1"/>
</dbReference>
<evidence type="ECO:0000256" key="9">
    <source>
        <dbReference type="ARBA" id="ARBA00022842"/>
    </source>
</evidence>
<evidence type="ECO:0000256" key="6">
    <source>
        <dbReference type="ARBA" id="ARBA00022490"/>
    </source>
</evidence>
<organism evidence="13 14">
    <name type="scientific">Acrodontium crateriforme</name>
    <dbReference type="NCBI Taxonomy" id="150365"/>
    <lineage>
        <taxon>Eukaryota</taxon>
        <taxon>Fungi</taxon>
        <taxon>Dikarya</taxon>
        <taxon>Ascomycota</taxon>
        <taxon>Pezizomycotina</taxon>
        <taxon>Dothideomycetes</taxon>
        <taxon>Dothideomycetidae</taxon>
        <taxon>Mycosphaerellales</taxon>
        <taxon>Teratosphaeriaceae</taxon>
        <taxon>Acrodontium</taxon>
    </lineage>
</organism>
<feature type="domain" description="Poly(A) RNA polymerase mitochondrial-like central palm" evidence="12">
    <location>
        <begin position="192"/>
        <end position="301"/>
    </location>
</feature>
<feature type="region of interest" description="Disordered" evidence="10">
    <location>
        <begin position="146"/>
        <end position="170"/>
    </location>
</feature>
<evidence type="ECO:0000256" key="8">
    <source>
        <dbReference type="ARBA" id="ARBA00022723"/>
    </source>
</evidence>
<feature type="compositionally biased region" description="Pro residues" evidence="10">
    <location>
        <begin position="41"/>
        <end position="54"/>
    </location>
</feature>
<dbReference type="GO" id="GO:1990817">
    <property type="term" value="F:poly(A) RNA polymerase activity"/>
    <property type="evidence" value="ECO:0007669"/>
    <property type="project" value="UniProtKB-EC"/>
</dbReference>
<keyword evidence="9" id="KW-0460">Magnesium</keyword>
<feature type="region of interest" description="Disordered" evidence="10">
    <location>
        <begin position="1"/>
        <end position="120"/>
    </location>
</feature>
<feature type="compositionally biased region" description="Polar residues" evidence="10">
    <location>
        <begin position="677"/>
        <end position="709"/>
    </location>
</feature>
<accession>A0AAQ3M642</accession>
<dbReference type="PANTHER" id="PTHR12271">
    <property type="entry name" value="POLY A POLYMERASE CID PAP -RELATED"/>
    <property type="match status" value="1"/>
</dbReference>
<evidence type="ECO:0000313" key="13">
    <source>
        <dbReference type="EMBL" id="WPH02020.1"/>
    </source>
</evidence>
<evidence type="ECO:0000256" key="2">
    <source>
        <dbReference type="ARBA" id="ARBA00001946"/>
    </source>
</evidence>
<dbReference type="InterPro" id="IPR002058">
    <property type="entry name" value="PAP_assoc"/>
</dbReference>
<dbReference type="Proteomes" id="UP001303373">
    <property type="component" value="Chromosome 7"/>
</dbReference>
<dbReference type="CDD" id="cd05402">
    <property type="entry name" value="NT_PAP_TUTase"/>
    <property type="match status" value="1"/>
</dbReference>
<dbReference type="GO" id="GO:0031123">
    <property type="term" value="P:RNA 3'-end processing"/>
    <property type="evidence" value="ECO:0007669"/>
    <property type="project" value="TreeGrafter"/>
</dbReference>
<keyword evidence="6" id="KW-0963">Cytoplasm</keyword>
<keyword evidence="8" id="KW-0479">Metal-binding</keyword>
<evidence type="ECO:0000256" key="1">
    <source>
        <dbReference type="ARBA" id="ARBA00001936"/>
    </source>
</evidence>
<dbReference type="GO" id="GO:0050265">
    <property type="term" value="F:RNA uridylyltransferase activity"/>
    <property type="evidence" value="ECO:0007669"/>
    <property type="project" value="TreeGrafter"/>
</dbReference>
<dbReference type="AlphaFoldDB" id="A0AAQ3M642"/>
<keyword evidence="7" id="KW-0808">Transferase</keyword>
<reference evidence="13 14" key="1">
    <citation type="submission" date="2023-11" db="EMBL/GenBank/DDBJ databases">
        <title>An acidophilic fungus is an integral part of prey digestion in a carnivorous sundew plant.</title>
        <authorList>
            <person name="Tsai I.J."/>
        </authorList>
    </citation>
    <scope>NUCLEOTIDE SEQUENCE [LARGE SCALE GENOMIC DNA]</scope>
    <source>
        <strain evidence="13">169a</strain>
    </source>
</reference>
<evidence type="ECO:0000256" key="7">
    <source>
        <dbReference type="ARBA" id="ARBA00022679"/>
    </source>
</evidence>
<dbReference type="EC" id="2.7.7.19" evidence="5"/>
<dbReference type="InterPro" id="IPR054708">
    <property type="entry name" value="MTPAP-like_central"/>
</dbReference>
<evidence type="ECO:0000259" key="11">
    <source>
        <dbReference type="Pfam" id="PF03828"/>
    </source>
</evidence>
<dbReference type="SUPFAM" id="SSF81301">
    <property type="entry name" value="Nucleotidyltransferase"/>
    <property type="match status" value="1"/>
</dbReference>
<protein>
    <recommendedName>
        <fullName evidence="5">polynucleotide adenylyltransferase</fullName>
        <ecNumber evidence="5">2.7.7.19</ecNumber>
    </recommendedName>
</protein>
<name>A0AAQ3M642_9PEZI</name>
<feature type="domain" description="PAP-associated" evidence="11">
    <location>
        <begin position="547"/>
        <end position="620"/>
    </location>
</feature>
<feature type="compositionally biased region" description="Polar residues" evidence="10">
    <location>
        <begin position="24"/>
        <end position="38"/>
    </location>
</feature>